<dbReference type="InterPro" id="IPR043504">
    <property type="entry name" value="Peptidase_S1_PA_chymotrypsin"/>
</dbReference>
<evidence type="ECO:0000313" key="2">
    <source>
        <dbReference type="EMBL" id="SCG66600.1"/>
    </source>
</evidence>
<dbReference type="AlphaFoldDB" id="A0A1C5J7Q2"/>
<accession>A0A1C5J7Q2</accession>
<feature type="signal peptide" evidence="1">
    <location>
        <begin position="1"/>
        <end position="20"/>
    </location>
</feature>
<proteinExistence type="predicted"/>
<evidence type="ECO:0000313" key="3">
    <source>
        <dbReference type="Proteomes" id="UP000198226"/>
    </source>
</evidence>
<dbReference type="SUPFAM" id="SSF50494">
    <property type="entry name" value="Trypsin-like serine proteases"/>
    <property type="match status" value="1"/>
</dbReference>
<dbReference type="Proteomes" id="UP000198226">
    <property type="component" value="Chromosome I"/>
</dbReference>
<keyword evidence="3" id="KW-1185">Reference proteome</keyword>
<dbReference type="EMBL" id="LT607752">
    <property type="protein sequence ID" value="SCG66600.1"/>
    <property type="molecule type" value="Genomic_DNA"/>
</dbReference>
<evidence type="ECO:0000256" key="1">
    <source>
        <dbReference type="SAM" id="SignalP"/>
    </source>
</evidence>
<dbReference type="InterPro" id="IPR009003">
    <property type="entry name" value="Peptidase_S1_PA"/>
</dbReference>
<dbReference type="Gene3D" id="2.40.10.10">
    <property type="entry name" value="Trypsin-like serine proteases"/>
    <property type="match status" value="2"/>
</dbReference>
<protein>
    <submittedName>
        <fullName evidence="2">Streptogrisin A</fullName>
    </submittedName>
</protein>
<sequence length="405" mass="41544">MAGVTAAVVAAATLSAPAHAADPVAADTGRDGTQAAMLAYRTVYPTISDSAAQLAAAQQDTRKQLHDKLAAEPQTYGGGYFDPPSGVTHVALTTQASAERAVAAGRALGLTVSAKVVARSYDELERLAASVRTGTDQLAVAAKGRVGIEVASNTVTVALTPQEVASLPSSAIPGWVTIVPASADLVELDICSSRAACNDSLRSGLSIRHSGGACSMGFTARSGSVRYALTAGHCNIGASTTWYTAGTLIGTMTAANAINSGPVDAGRIQVTNSTYAADTVGRIAISASSWVPVRGRAHHMSFIWAGDVVCISSRYQAPATSGNPCGVIASVSDAAQNGLTRYEGYDPCPGDSGGGVYWLPSSGERHAFGLHSRSIVGCNNTASTKKKAWFSAVPNFWNTMNYDLG</sequence>
<reference evidence="3" key="1">
    <citation type="submission" date="2016-06" db="EMBL/GenBank/DDBJ databases">
        <authorList>
            <person name="Varghese N."/>
            <person name="Submissions Spin"/>
        </authorList>
    </citation>
    <scope>NUCLEOTIDE SEQUENCE [LARGE SCALE GENOMIC DNA]</scope>
    <source>
        <strain evidence="3">DSM 44983</strain>
    </source>
</reference>
<organism evidence="2 3">
    <name type="scientific">Micromonospora rifamycinica</name>
    <dbReference type="NCBI Taxonomy" id="291594"/>
    <lineage>
        <taxon>Bacteria</taxon>
        <taxon>Bacillati</taxon>
        <taxon>Actinomycetota</taxon>
        <taxon>Actinomycetes</taxon>
        <taxon>Micromonosporales</taxon>
        <taxon>Micromonosporaceae</taxon>
        <taxon>Micromonospora</taxon>
    </lineage>
</organism>
<keyword evidence="1" id="KW-0732">Signal</keyword>
<gene>
    <name evidence="2" type="ORF">GA0070623_3210</name>
</gene>
<feature type="chain" id="PRO_5008719410" evidence="1">
    <location>
        <begin position="21"/>
        <end position="405"/>
    </location>
</feature>
<name>A0A1C5J7Q2_9ACTN</name>